<comment type="caution">
    <text evidence="2">The sequence shown here is derived from an EMBL/GenBank/DDBJ whole genome shotgun (WGS) entry which is preliminary data.</text>
</comment>
<gene>
    <name evidence="2" type="ORF">N7330_14465</name>
</gene>
<evidence type="ECO:0000313" key="3">
    <source>
        <dbReference type="Proteomes" id="UP001158297"/>
    </source>
</evidence>
<dbReference type="InterPro" id="IPR022225">
    <property type="entry name" value="Phage_tail_fibre_N"/>
</dbReference>
<sequence length="503" mass="53280">MSQKYFTTLTNIGAALHANAQLQQTTVPWTHLVLGDGNGVEPVPNPAQTGVIHEVDRLAISSIAPDPDNPNWIIVEAVIPADRGGYVVRETALMGGAGGNQCIAVGNYPSATKPLLSEGAGSELIIRVVVEIAHTATVTLKIDPAVVIASRDWVQKLEATEEQAKQASILGRWMSPLRVLQLLRESIAQATEVLRGVLRIGTQNEVNAGTLDNVAVTPKKLAARTATESRTGLVELATTAEVTAGTDTVRAVTPAGLKAALDVGVEDRYETLTSEFGRGLANSKDAATARTAMQLGNAATRNVGKSAGEVMEVGAFGIGAKIPDNVENLDDVTMPSGMYRVVPATVGVRPAGFSMYGMVQVMRFAETADLSQIYVDLSSDGRMAFRARIPSGGWGLWRVVYHSGNMQFPLGQGQAWVNVTSSRSGNVTYTNSTPQTIYVSIFGSATGSAQAQVSPDSESWVVVGSIGESGVNDKEMVGFPVPSGWRYRLNKAADIVTWSELSI</sequence>
<evidence type="ECO:0000313" key="2">
    <source>
        <dbReference type="EMBL" id="MDH0364243.1"/>
    </source>
</evidence>
<feature type="domain" description="Phage tail fibre protein N-terminal" evidence="1">
    <location>
        <begin position="1"/>
        <end position="152"/>
    </location>
</feature>
<protein>
    <submittedName>
        <fullName evidence="2">Phage tail protein</fullName>
    </submittedName>
</protein>
<evidence type="ECO:0000259" key="1">
    <source>
        <dbReference type="Pfam" id="PF12571"/>
    </source>
</evidence>
<dbReference type="PANTHER" id="PTHR35191">
    <property type="entry name" value="PROPHAGE SIDE TAIL FIBER PROTEIN HOMOLOG STFQ-RELATED"/>
    <property type="match status" value="1"/>
</dbReference>
<dbReference type="EMBL" id="JAODZU010000018">
    <property type="protein sequence ID" value="MDH0364243.1"/>
    <property type="molecule type" value="Genomic_DNA"/>
</dbReference>
<dbReference type="PANTHER" id="PTHR35191:SF1">
    <property type="entry name" value="PROPHAGE SIDE TAIL FIBER PROTEIN HOMOLOG STFQ-RELATED"/>
    <property type="match status" value="1"/>
</dbReference>
<dbReference type="Pfam" id="PF12571">
    <property type="entry name" value="Phage_tail_fib"/>
    <property type="match status" value="1"/>
</dbReference>
<dbReference type="AlphaFoldDB" id="A0AA42HTY0"/>
<name>A0AA42HTY0_9BURK</name>
<proteinExistence type="predicted"/>
<dbReference type="RefSeq" id="WP_279860398.1">
    <property type="nucleotide sequence ID" value="NZ_JAODZU010000018.1"/>
</dbReference>
<accession>A0AA42HTY0</accession>
<dbReference type="InterPro" id="IPR051934">
    <property type="entry name" value="Phage_Tail_Fiber_Structural"/>
</dbReference>
<dbReference type="Proteomes" id="UP001158297">
    <property type="component" value="Unassembled WGS sequence"/>
</dbReference>
<organism evidence="2 3">
    <name type="scientific">Comamonas aquatica</name>
    <dbReference type="NCBI Taxonomy" id="225991"/>
    <lineage>
        <taxon>Bacteria</taxon>
        <taxon>Pseudomonadati</taxon>
        <taxon>Pseudomonadota</taxon>
        <taxon>Betaproteobacteria</taxon>
        <taxon>Burkholderiales</taxon>
        <taxon>Comamonadaceae</taxon>
        <taxon>Comamonas</taxon>
    </lineage>
</organism>
<reference evidence="2" key="1">
    <citation type="submission" date="2022-09" db="EMBL/GenBank/DDBJ databases">
        <title>Intensive care unit water sources are persistently colonized with multi-drug resistant bacteria and are the site of extensive horizontal gene transfer of antibiotic resistance genes.</title>
        <authorList>
            <person name="Diorio-Toth L."/>
        </authorList>
    </citation>
    <scope>NUCLEOTIDE SEQUENCE</scope>
    <source>
        <strain evidence="2">GD04130</strain>
    </source>
</reference>